<dbReference type="InterPro" id="IPR036749">
    <property type="entry name" value="Expansin_CBD_sf"/>
</dbReference>
<dbReference type="InterPro" id="IPR009009">
    <property type="entry name" value="RlpA-like_DPBB"/>
</dbReference>
<dbReference type="InterPro" id="IPR007117">
    <property type="entry name" value="Expansin_CBD"/>
</dbReference>
<dbReference type="InterPro" id="IPR036908">
    <property type="entry name" value="RlpA-like_sf"/>
</dbReference>
<comment type="function">
    <text evidence="7">Causes loosening and extension of plant cell walls by disrupting non-covalent bonding between cellulose microfibrils and matrix glucans. No enzymatic activity has been found.</text>
</comment>
<organism evidence="10 11">
    <name type="scientific">Stylosanthes scabra</name>
    <dbReference type="NCBI Taxonomy" id="79078"/>
    <lineage>
        <taxon>Eukaryota</taxon>
        <taxon>Viridiplantae</taxon>
        <taxon>Streptophyta</taxon>
        <taxon>Embryophyta</taxon>
        <taxon>Tracheophyta</taxon>
        <taxon>Spermatophyta</taxon>
        <taxon>Magnoliopsida</taxon>
        <taxon>eudicotyledons</taxon>
        <taxon>Gunneridae</taxon>
        <taxon>Pentapetalae</taxon>
        <taxon>rosids</taxon>
        <taxon>fabids</taxon>
        <taxon>Fabales</taxon>
        <taxon>Fabaceae</taxon>
        <taxon>Papilionoideae</taxon>
        <taxon>50 kb inversion clade</taxon>
        <taxon>dalbergioids sensu lato</taxon>
        <taxon>Dalbergieae</taxon>
        <taxon>Pterocarpus clade</taxon>
        <taxon>Stylosanthes</taxon>
    </lineage>
</organism>
<accession>A0ABU6X541</accession>
<dbReference type="Proteomes" id="UP001341840">
    <property type="component" value="Unassembled WGS sequence"/>
</dbReference>
<dbReference type="SUPFAM" id="SSF49590">
    <property type="entry name" value="PHL pollen allergen"/>
    <property type="match status" value="1"/>
</dbReference>
<evidence type="ECO:0000313" key="10">
    <source>
        <dbReference type="EMBL" id="MED6192461.1"/>
    </source>
</evidence>
<keyword evidence="11" id="KW-1185">Reference proteome</keyword>
<dbReference type="PROSITE" id="PS50843">
    <property type="entry name" value="EXPANSIN_CBD"/>
    <property type="match status" value="1"/>
</dbReference>
<feature type="domain" description="Expansin-like CBD" evidence="9">
    <location>
        <begin position="166"/>
        <end position="245"/>
    </location>
</feature>
<dbReference type="CDD" id="cd22274">
    <property type="entry name" value="DPBB_EXPA_N"/>
    <property type="match status" value="1"/>
</dbReference>
<evidence type="ECO:0000256" key="2">
    <source>
        <dbReference type="ARBA" id="ARBA00022512"/>
    </source>
</evidence>
<dbReference type="Gene3D" id="2.40.40.10">
    <property type="entry name" value="RlpA-like domain"/>
    <property type="match status" value="1"/>
</dbReference>
<dbReference type="Pfam" id="PF01357">
    <property type="entry name" value="Expansin_C"/>
    <property type="match status" value="1"/>
</dbReference>
<dbReference type="InterPro" id="IPR007118">
    <property type="entry name" value="Expan_Lol_pI"/>
</dbReference>
<evidence type="ECO:0000259" key="9">
    <source>
        <dbReference type="PROSITE" id="PS50843"/>
    </source>
</evidence>
<evidence type="ECO:0000259" key="8">
    <source>
        <dbReference type="PROSITE" id="PS50842"/>
    </source>
</evidence>
<dbReference type="PRINTS" id="PR01226">
    <property type="entry name" value="EXPANSIN"/>
</dbReference>
<evidence type="ECO:0000256" key="1">
    <source>
        <dbReference type="ARBA" id="ARBA00005392"/>
    </source>
</evidence>
<dbReference type="SMART" id="SM00837">
    <property type="entry name" value="DPBB_1"/>
    <property type="match status" value="1"/>
</dbReference>
<dbReference type="PANTHER" id="PTHR31867">
    <property type="entry name" value="EXPANSIN-A15"/>
    <property type="match status" value="1"/>
</dbReference>
<dbReference type="EMBL" id="JASCZI010211473">
    <property type="protein sequence ID" value="MED6192461.1"/>
    <property type="molecule type" value="Genomic_DNA"/>
</dbReference>
<comment type="caution">
    <text evidence="10">The sequence shown here is derived from an EMBL/GenBank/DDBJ whole genome shotgun (WGS) entry which is preliminary data.</text>
</comment>
<evidence type="ECO:0000256" key="5">
    <source>
        <dbReference type="ARBA" id="ARBA00023136"/>
    </source>
</evidence>
<dbReference type="Gene3D" id="2.60.40.760">
    <property type="entry name" value="Expansin, cellulose-binding-like domain"/>
    <property type="match status" value="1"/>
</dbReference>
<dbReference type="SUPFAM" id="SSF50685">
    <property type="entry name" value="Barwin-like endoglucanases"/>
    <property type="match status" value="1"/>
</dbReference>
<keyword evidence="5" id="KW-0472">Membrane</keyword>
<name>A0ABU6X541_9FABA</name>
<comment type="similarity">
    <text evidence="1 7">Belongs to the expansin family. Expansin A subfamily.</text>
</comment>
<keyword evidence="2 7" id="KW-0134">Cell wall</keyword>
<evidence type="ECO:0000313" key="11">
    <source>
        <dbReference type="Proteomes" id="UP001341840"/>
    </source>
</evidence>
<feature type="signal peptide" evidence="7">
    <location>
        <begin position="1"/>
        <end position="20"/>
    </location>
</feature>
<dbReference type="InterPro" id="IPR002963">
    <property type="entry name" value="Expansin"/>
</dbReference>
<dbReference type="InterPro" id="IPR007112">
    <property type="entry name" value="Expansin/allergen_DPBB_dom"/>
</dbReference>
<keyword evidence="3 7" id="KW-0964">Secreted</keyword>
<evidence type="ECO:0000256" key="6">
    <source>
        <dbReference type="ARBA" id="ARBA00023316"/>
    </source>
</evidence>
<protein>
    <recommendedName>
        <fullName evidence="7">Expansin</fullName>
    </recommendedName>
</protein>
<feature type="domain" description="Expansin-like EG45" evidence="8">
    <location>
        <begin position="42"/>
        <end position="156"/>
    </location>
</feature>
<dbReference type="Pfam" id="PF03330">
    <property type="entry name" value="DPBB_1"/>
    <property type="match status" value="1"/>
</dbReference>
<keyword evidence="6 7" id="KW-0961">Cell wall biogenesis/degradation</keyword>
<evidence type="ECO:0000256" key="3">
    <source>
        <dbReference type="ARBA" id="ARBA00022525"/>
    </source>
</evidence>
<dbReference type="PRINTS" id="PR01225">
    <property type="entry name" value="EXPANSNFAMLY"/>
</dbReference>
<dbReference type="PROSITE" id="PS50842">
    <property type="entry name" value="EXPANSIN_EG45"/>
    <property type="match status" value="1"/>
</dbReference>
<feature type="chain" id="PRO_5044971229" description="Expansin" evidence="7">
    <location>
        <begin position="21"/>
        <end position="249"/>
    </location>
</feature>
<reference evidence="10 11" key="1">
    <citation type="journal article" date="2023" name="Plants (Basel)">
        <title>Bridging the Gap: Combining Genomics and Transcriptomics Approaches to Understand Stylosanthes scabra, an Orphan Legume from the Brazilian Caatinga.</title>
        <authorList>
            <person name="Ferreira-Neto J.R.C."/>
            <person name="da Silva M.D."/>
            <person name="Binneck E."/>
            <person name="de Melo N.F."/>
            <person name="da Silva R.H."/>
            <person name="de Melo A.L.T.M."/>
            <person name="Pandolfi V."/>
            <person name="Bustamante F.O."/>
            <person name="Brasileiro-Vidal A.C."/>
            <person name="Benko-Iseppon A.M."/>
        </authorList>
    </citation>
    <scope>NUCLEOTIDE SEQUENCE [LARGE SCALE GENOMIC DNA]</scope>
    <source>
        <tissue evidence="10">Leaves</tissue>
    </source>
</reference>
<evidence type="ECO:0000256" key="4">
    <source>
        <dbReference type="ARBA" id="ARBA00022729"/>
    </source>
</evidence>
<comment type="subcellular location">
    <subcellularLocation>
        <location evidence="7">Secreted</location>
        <location evidence="7">Cell wall</location>
    </subcellularLocation>
    <subcellularLocation>
        <location evidence="7">Membrane</location>
        <topology evidence="7">Peripheral membrane protein</topology>
    </subcellularLocation>
</comment>
<keyword evidence="4 7" id="KW-0732">Signal</keyword>
<gene>
    <name evidence="10" type="primary">EXPA23_1</name>
    <name evidence="10" type="ORF">PIB30_010396</name>
</gene>
<sequence length="249" mass="27460">MANLIFLISLLVLLQAIISAAVWLSDANATFYGDIDGGGTMQGACGYGDLFKQGYGLETTALSTALFNNGYACGACFEIVCRNQTNWSYCKKGVGPIRVTATNFCPPNYGEGTGHWCNPPYKHFDLSMKMFTTIAEYRAGIVPIYYRRIPCHKQGGVKFELKGNPYWFMVLVYNVGNAGNVSGVRIKGSNTGWLTMSKNWGQNWDIGGNFIGQSLSFMVTTSDGKTLEFDQVVPSNWQFGLSYEGKHNF</sequence>
<evidence type="ECO:0000256" key="7">
    <source>
        <dbReference type="RuleBase" id="RU365023"/>
    </source>
</evidence>
<proteinExistence type="inferred from homology"/>